<reference evidence="5" key="1">
    <citation type="journal article" date="2019" name="Int. J. Syst. Evol. Microbiol.">
        <title>The Global Catalogue of Microorganisms (GCM) 10K type strain sequencing project: providing services to taxonomists for standard genome sequencing and annotation.</title>
        <authorList>
            <consortium name="The Broad Institute Genomics Platform"/>
            <consortium name="The Broad Institute Genome Sequencing Center for Infectious Disease"/>
            <person name="Wu L."/>
            <person name="Ma J."/>
        </authorList>
    </citation>
    <scope>NUCLEOTIDE SEQUENCE [LARGE SCALE GENOMIC DNA]</scope>
    <source>
        <strain evidence="5">JCM 30346</strain>
    </source>
</reference>
<dbReference type="InterPro" id="IPR001647">
    <property type="entry name" value="HTH_TetR"/>
</dbReference>
<name>A0ABW1NGC3_9ACTN</name>
<comment type="caution">
    <text evidence="4">The sequence shown here is derived from an EMBL/GenBank/DDBJ whole genome shotgun (WGS) entry which is preliminary data.</text>
</comment>
<evidence type="ECO:0000259" key="3">
    <source>
        <dbReference type="PROSITE" id="PS50977"/>
    </source>
</evidence>
<evidence type="ECO:0000313" key="4">
    <source>
        <dbReference type="EMBL" id="MFC6082291.1"/>
    </source>
</evidence>
<dbReference type="EMBL" id="JBHSRF010000015">
    <property type="protein sequence ID" value="MFC6082291.1"/>
    <property type="molecule type" value="Genomic_DNA"/>
</dbReference>
<feature type="DNA-binding region" description="H-T-H motif" evidence="2">
    <location>
        <begin position="30"/>
        <end position="49"/>
    </location>
</feature>
<keyword evidence="1 2" id="KW-0238">DNA-binding</keyword>
<dbReference type="RefSeq" id="WP_380751989.1">
    <property type="nucleotide sequence ID" value="NZ_JBHSRF010000015.1"/>
</dbReference>
<dbReference type="Gene3D" id="1.10.357.10">
    <property type="entry name" value="Tetracycline Repressor, domain 2"/>
    <property type="match status" value="1"/>
</dbReference>
<protein>
    <submittedName>
        <fullName evidence="4">TetR/AcrR family transcriptional regulator</fullName>
    </submittedName>
</protein>
<accession>A0ABW1NGC3</accession>
<gene>
    <name evidence="4" type="ORF">ACFP1K_14090</name>
</gene>
<dbReference type="PROSITE" id="PS50977">
    <property type="entry name" value="HTH_TETR_2"/>
    <property type="match status" value="1"/>
</dbReference>
<dbReference type="InterPro" id="IPR009057">
    <property type="entry name" value="Homeodomain-like_sf"/>
</dbReference>
<sequence>MIRSISARSSRREYRAASTVTATSPATPITLEEVARRARVARSTIYTIFTSRGALFDAVFHDVLHRAGFDRIVAATIHRDEQSRAQGMQNLVSRLTTQNHLHPSITPSEAVNTLYILTSFESFDLLYTARGLPPATSRPT</sequence>
<feature type="domain" description="HTH tetR-type" evidence="3">
    <location>
        <begin position="7"/>
        <end position="67"/>
    </location>
</feature>
<evidence type="ECO:0000256" key="2">
    <source>
        <dbReference type="PROSITE-ProRule" id="PRU00335"/>
    </source>
</evidence>
<evidence type="ECO:0000256" key="1">
    <source>
        <dbReference type="ARBA" id="ARBA00023125"/>
    </source>
</evidence>
<evidence type="ECO:0000313" key="5">
    <source>
        <dbReference type="Proteomes" id="UP001596137"/>
    </source>
</evidence>
<dbReference type="SUPFAM" id="SSF46689">
    <property type="entry name" value="Homeodomain-like"/>
    <property type="match status" value="1"/>
</dbReference>
<dbReference type="Pfam" id="PF00440">
    <property type="entry name" value="TetR_N"/>
    <property type="match status" value="1"/>
</dbReference>
<dbReference type="Proteomes" id="UP001596137">
    <property type="component" value="Unassembled WGS sequence"/>
</dbReference>
<organism evidence="4 5">
    <name type="scientific">Sphaerisporangium aureirubrum</name>
    <dbReference type="NCBI Taxonomy" id="1544736"/>
    <lineage>
        <taxon>Bacteria</taxon>
        <taxon>Bacillati</taxon>
        <taxon>Actinomycetota</taxon>
        <taxon>Actinomycetes</taxon>
        <taxon>Streptosporangiales</taxon>
        <taxon>Streptosporangiaceae</taxon>
        <taxon>Sphaerisporangium</taxon>
    </lineage>
</organism>
<keyword evidence="5" id="KW-1185">Reference proteome</keyword>
<proteinExistence type="predicted"/>